<evidence type="ECO:0000259" key="3">
    <source>
        <dbReference type="PROSITE" id="PS50222"/>
    </source>
</evidence>
<dbReference type="FunFam" id="1.10.238.10:FF:000003">
    <property type="entry name" value="Calmodulin A"/>
    <property type="match status" value="1"/>
</dbReference>
<evidence type="ECO:0000256" key="1">
    <source>
        <dbReference type="ARBA" id="ARBA00022737"/>
    </source>
</evidence>
<proteinExistence type="predicted"/>
<feature type="domain" description="EF-hand" evidence="3">
    <location>
        <begin position="66"/>
        <end position="101"/>
    </location>
</feature>
<dbReference type="AlphaFoldDB" id="A0A7S2N9F7"/>
<dbReference type="InterPro" id="IPR050145">
    <property type="entry name" value="Centrin_CML-like"/>
</dbReference>
<name>A0A7S2N9F7_9EUKA</name>
<organism evidence="4">
    <name type="scientific">Haptolina brevifila</name>
    <dbReference type="NCBI Taxonomy" id="156173"/>
    <lineage>
        <taxon>Eukaryota</taxon>
        <taxon>Haptista</taxon>
        <taxon>Haptophyta</taxon>
        <taxon>Prymnesiophyceae</taxon>
        <taxon>Prymnesiales</taxon>
        <taxon>Prymnesiaceae</taxon>
        <taxon>Haptolina</taxon>
    </lineage>
</organism>
<feature type="domain" description="EF-hand" evidence="3">
    <location>
        <begin position="30"/>
        <end position="65"/>
    </location>
</feature>
<reference evidence="4" key="1">
    <citation type="submission" date="2021-01" db="EMBL/GenBank/DDBJ databases">
        <authorList>
            <person name="Corre E."/>
            <person name="Pelletier E."/>
            <person name="Niang G."/>
            <person name="Scheremetjew M."/>
            <person name="Finn R."/>
            <person name="Kale V."/>
            <person name="Holt S."/>
            <person name="Cochrane G."/>
            <person name="Meng A."/>
            <person name="Brown T."/>
            <person name="Cohen L."/>
        </authorList>
    </citation>
    <scope>NUCLEOTIDE SEQUENCE</scope>
    <source>
        <strain evidence="4">UTEX LB 985</strain>
    </source>
</reference>
<dbReference type="InterPro" id="IPR011992">
    <property type="entry name" value="EF-hand-dom_pair"/>
</dbReference>
<keyword evidence="2" id="KW-0106">Calcium</keyword>
<dbReference type="Gene3D" id="1.10.238.10">
    <property type="entry name" value="EF-hand"/>
    <property type="match status" value="1"/>
</dbReference>
<dbReference type="CDD" id="cd00051">
    <property type="entry name" value="EFh"/>
    <property type="match status" value="1"/>
</dbReference>
<evidence type="ECO:0000256" key="2">
    <source>
        <dbReference type="ARBA" id="ARBA00022837"/>
    </source>
</evidence>
<dbReference type="InterPro" id="IPR002048">
    <property type="entry name" value="EF_hand_dom"/>
</dbReference>
<dbReference type="SMART" id="SM00054">
    <property type="entry name" value="EFh"/>
    <property type="match status" value="2"/>
</dbReference>
<protein>
    <recommendedName>
        <fullName evidence="3">EF-hand domain-containing protein</fullName>
    </recommendedName>
</protein>
<evidence type="ECO:0000313" key="4">
    <source>
        <dbReference type="EMBL" id="CAD9527538.1"/>
    </source>
</evidence>
<dbReference type="PANTHER" id="PTHR23050">
    <property type="entry name" value="CALCIUM BINDING PROTEIN"/>
    <property type="match status" value="1"/>
</dbReference>
<dbReference type="InterPro" id="IPR018247">
    <property type="entry name" value="EF_Hand_1_Ca_BS"/>
</dbReference>
<keyword evidence="1" id="KW-0677">Repeat</keyword>
<dbReference type="GO" id="GO:0005509">
    <property type="term" value="F:calcium ion binding"/>
    <property type="evidence" value="ECO:0007669"/>
    <property type="project" value="InterPro"/>
</dbReference>
<accession>A0A7S2N9F7</accession>
<dbReference type="EMBL" id="HBGU01067415">
    <property type="protein sequence ID" value="CAD9527538.1"/>
    <property type="molecule type" value="Transcribed_RNA"/>
</dbReference>
<sequence>MLPKCADGTEAGIALPQLCELLARRLALQEPDEIARRAFRAFDEKSKGYISLRDFEAVMGSIAPHLPCETVSLVFSEIDTDRDGRVSFKDFHSMMSARPIGARWVDHRTEAWGLARRTLWCESGKF</sequence>
<dbReference type="PROSITE" id="PS50222">
    <property type="entry name" value="EF_HAND_2"/>
    <property type="match status" value="2"/>
</dbReference>
<dbReference type="PROSITE" id="PS00018">
    <property type="entry name" value="EF_HAND_1"/>
    <property type="match status" value="1"/>
</dbReference>
<dbReference type="SUPFAM" id="SSF47473">
    <property type="entry name" value="EF-hand"/>
    <property type="match status" value="1"/>
</dbReference>
<dbReference type="Pfam" id="PF13499">
    <property type="entry name" value="EF-hand_7"/>
    <property type="match status" value="1"/>
</dbReference>
<gene>
    <name evidence="4" type="ORF">CBRE1094_LOCUS36753</name>
</gene>